<dbReference type="Gramene" id="VVA36695">
    <property type="protein sequence ID" value="VVA36695"/>
    <property type="gene ID" value="Prudul26B002134"/>
</dbReference>
<sequence length="103" mass="10908">MAMISEDHPKFTPKYFSGGCNLGGLAYICFPIANAKEDDKVANQLQSTGISSGGDGAASSVVDWANEALQGLEMLTGVTETEYRIALRSSFWNDIAEGVRAGS</sequence>
<protein>
    <submittedName>
        <fullName evidence="1">PREDICTED: translation machinery-associated 22</fullName>
    </submittedName>
</protein>
<dbReference type="AlphaFoldDB" id="A0A5E4GA05"/>
<accession>A0A5E4GA05</accession>
<dbReference type="EMBL" id="CABIKO010000470">
    <property type="protein sequence ID" value="VVA36695.1"/>
    <property type="molecule type" value="Genomic_DNA"/>
</dbReference>
<proteinExistence type="predicted"/>
<dbReference type="InParanoid" id="A0A5E4GA05"/>
<gene>
    <name evidence="1" type="ORF">ALMOND_2B002134</name>
</gene>
<organism evidence="1 2">
    <name type="scientific">Prunus dulcis</name>
    <name type="common">Almond</name>
    <name type="synonym">Amygdalus dulcis</name>
    <dbReference type="NCBI Taxonomy" id="3755"/>
    <lineage>
        <taxon>Eukaryota</taxon>
        <taxon>Viridiplantae</taxon>
        <taxon>Streptophyta</taxon>
        <taxon>Embryophyta</taxon>
        <taxon>Tracheophyta</taxon>
        <taxon>Spermatophyta</taxon>
        <taxon>Magnoliopsida</taxon>
        <taxon>eudicotyledons</taxon>
        <taxon>Gunneridae</taxon>
        <taxon>Pentapetalae</taxon>
        <taxon>rosids</taxon>
        <taxon>fabids</taxon>
        <taxon>Rosales</taxon>
        <taxon>Rosaceae</taxon>
        <taxon>Amygdaloideae</taxon>
        <taxon>Amygdaleae</taxon>
        <taxon>Prunus</taxon>
    </lineage>
</organism>
<reference evidence="2" key="1">
    <citation type="journal article" date="2020" name="Plant J.">
        <title>Transposons played a major role in the diversification between the closely related almond and peach genomes: results from the almond genome sequence.</title>
        <authorList>
            <person name="Alioto T."/>
            <person name="Alexiou K.G."/>
            <person name="Bardil A."/>
            <person name="Barteri F."/>
            <person name="Castanera R."/>
            <person name="Cruz F."/>
            <person name="Dhingra A."/>
            <person name="Duval H."/>
            <person name="Fernandez I Marti A."/>
            <person name="Frias L."/>
            <person name="Galan B."/>
            <person name="Garcia J.L."/>
            <person name="Howad W."/>
            <person name="Gomez-Garrido J."/>
            <person name="Gut M."/>
            <person name="Julca I."/>
            <person name="Morata J."/>
            <person name="Puigdomenech P."/>
            <person name="Ribeca P."/>
            <person name="Rubio Cabetas M.J."/>
            <person name="Vlasova A."/>
            <person name="Wirthensohn M."/>
            <person name="Garcia-Mas J."/>
            <person name="Gabaldon T."/>
            <person name="Casacuberta J.M."/>
            <person name="Arus P."/>
        </authorList>
    </citation>
    <scope>NUCLEOTIDE SEQUENCE [LARGE SCALE GENOMIC DNA]</scope>
    <source>
        <strain evidence="2">cv. Texas</strain>
    </source>
</reference>
<dbReference type="Proteomes" id="UP000327085">
    <property type="component" value="Chromosome 3"/>
</dbReference>
<name>A0A5E4GA05_PRUDU</name>
<evidence type="ECO:0000313" key="1">
    <source>
        <dbReference type="EMBL" id="VVA36695.1"/>
    </source>
</evidence>
<evidence type="ECO:0000313" key="2">
    <source>
        <dbReference type="Proteomes" id="UP000327085"/>
    </source>
</evidence>